<reference evidence="1" key="1">
    <citation type="submission" date="2022-03" db="EMBL/GenBank/DDBJ databases">
        <title>Genomic analyses of argali, domestic sheep and their hybrids provide insights into chromosomal evolution, heterosis and genetic basis of agronomic traits.</title>
        <authorList>
            <person name="Li M."/>
        </authorList>
    </citation>
    <scope>NUCLEOTIDE SEQUENCE</scope>
    <source>
        <strain evidence="1">F1 hybrid</strain>
    </source>
</reference>
<dbReference type="EMBL" id="CM043026">
    <property type="protein sequence ID" value="KAI4590459.1"/>
    <property type="molecule type" value="Genomic_DNA"/>
</dbReference>
<keyword evidence="2" id="KW-1185">Reference proteome</keyword>
<sequence>MSFVRFVQAFYSLAKKWKLEYPFEGQIAKGCELHAGEAPVGFIRTAYQGSDFLSFQNKSWVSSPEGGRRAQILRRLFNLFKGNQETIHKLLSDTCPRFLLGLLDAGKAYLQRQVRPEAWLSPGPSPGPGQLTLVCHVSGFYPKPIWVMWMRGEQEQQGTQRNDILPNADGTSYLRVSLDVEASEASGLSCRVRHSSLGGQDIILHWDHHSSVGWIALAVIVTLVLMAGLAFWLWKHCSWAQNQGSGWLDDLHIQGWDSDLGATIFLKSWSKGNFSDEEMTELKDLFRVYFIGFIQVVQDHVSEFQLESKADLQKQVLQGPTSLHLKRISTFVNSTWTQNLGSGWLDDLQVHGWESDSGTAIFLKPWSKGNFSDEEMTELEDIFRAHFILFTQYVQDLVNELQLKLFQWPTSYHIIPIWTFANSSWAQNQGSGWLDDLQIQGWDSDLGVTIFLKSWSKGNFSDEEMTELQDPFRVYFIGSTRVVQDHVSEFQLEYPFVIQVIAGCELHSGEAIGSSLRGALGGLDFVRIQNDSCVPAPDSGSRGQKFCALMTQYQGTSNIIERLLSETCPRYLLGVLDAGKAELQKQVFQGPTSFHLKQISTFVNSTWAQNQGSGWLDDLKIHGWESDSGTAIFLKPWSKGNFSDEEMTELEDIFRAYFIFFTQEVQDRVNEFQLEYPFVIQVTAGCELHSGEAIESSLRGALGGLDVWRIQNHSCAPAPDSGSRGQNFCALMTQYQGISDILERLLSETCPRYLLGVLDAGKAELQRQVFQGPTSFHLKQISTFVNSTWAQNLGSGWLDDLQIHGWDSDPGTAIFLKPWSKGNFSDEEMTELVDLFRAYFIGFTREVQDRVNEFQLEYPFVIQVIAGCELHSGEAIESSLRGALGGLDFVRIQNHSCAPAPDSGSRGQKFCALMTQYQGISDIIERLLSETCPRYLLGVLDAGKAELQRQVKPEAWLSSGPTPGPGRLLLVCHVSGFYPKPVRVRWMKGEQEQPGTQQEDVMPNADWTWTPHIHWLDTCGNNSALLDPFDMPCIMVLETLVISEYLVSPDHVSFSIWNKYPVFQGPTSFHLKQISTFVNSTWAQNLGSGWLDDLQIHGWESDSGTAIFLKPWSKGNFSDEEITELVDLFRVYLIGFIREVQDRVNEFQLEYPFVIQVIEGCELHSGEAIESSLRGALGGLDVLRIQNHSCMPAPDSGNRGQKLCALLSQYQGTSDIIERLVSETCPRYLLGVLDAGKAELQRQGANCLLSQPDFDLCQKHLGSNQGLGWLDDLQIHDWESDSYTAIFLKPRCKSNFSDEEMTELEDLFRIYFIGFTQEVQDHISEFSLELFQGPTSFHVIQISTFANSTWAQNQGSGWLDNLQLYGWDSDPGTTIFLKPWSKGNFSDEEVTELEELFRVYLIGFTLEVQDHVSEFQLEYPFVIQGIAGCELHPGKAVESFLKGAFGGLDFVSIKNDSCAPVPEGGSMAQRFYELIIQYHAICDTIAKLLLETCPRYFLSVLDAGKAELQRQVKPEAWLSSGPTPGPGRLLLVCHVSGFYPKPVWVMWMRGEQEEPGTQQGDIMPNANWTWHLRATLDVAAGEAAGLSCRVKHSSLGDQDIVLYWAFQGPTSFHLIQISTFANSTWTQNQGSGWLDDLQIHGWDSDSGTAIFLKPWSKGNFSDEEVTELVELFRVYFIEFTRGVQDIVSEFQFEYPQVPGPHHLAAEESPSFRLIQISSFANHSWTKTQGSGWLGELQTHGWDSILATIRFLRPWSQGNFSKEELKSIQALLQLYFHSFPREVQAYASQFQFEYPFELQVSFGCLIHTGKASETFLNGAYQGLDFLSFQENSWKPFPGAGSRAENVCRVLNHYRIIKEIVQKLLSDTCPRFLAGILEAGKSELEKQVYASTCQQSATQKVACRSVIASKSICAISGTYHLHTARIYGYSELEIFDMEPVDILQLFQALESYKGTCRVIYLEDLGINELKRLNGYFMKDFQEPITFQIIRISSFYSRFSTQSLGSAWLDELQTHAWEKNSDAVIYLHPWSKGNFSDEELIEVENILHTFFIRLGQALYNHASQWQLELRPEAWLSPGPSPGPGHLTLVCHVSGFYPKPIWVRWTRGEQEQQGAQRSDVLPNADGTWYLRVSLDVEASEGSFSNEEMIDLELLFHVYLVGLTRAVQDYARQLKFEYPFELQMSVGCELHSKETTKGFFSGSLSRIRFLEFPNHVMGTISRGETSGLPDQYPHPWVKSATQSLFWWSGCGVNRSSQELSKVGLAMTVMAHDTQTTEVDSWFEKQRNTDSLQISLLPLEKNQACKKHQIWKERDLKRYTIPSPQLKPYEMDTSFLPPSIPLILCPVPKTMIFIA</sequence>
<organism evidence="1 2">
    <name type="scientific">Ovis ammon polii x Ovis aries</name>
    <dbReference type="NCBI Taxonomy" id="2918886"/>
    <lineage>
        <taxon>Eukaryota</taxon>
        <taxon>Metazoa</taxon>
        <taxon>Chordata</taxon>
        <taxon>Craniata</taxon>
        <taxon>Vertebrata</taxon>
        <taxon>Euteleostomi</taxon>
        <taxon>Mammalia</taxon>
        <taxon>Eutheria</taxon>
        <taxon>Laurasiatheria</taxon>
        <taxon>Artiodactyla</taxon>
        <taxon>Ruminantia</taxon>
        <taxon>Pecora</taxon>
        <taxon>Bovidae</taxon>
        <taxon>Caprinae</taxon>
        <taxon>Ovis</taxon>
    </lineage>
</organism>
<protein>
    <submittedName>
        <fullName evidence="1">Uncharacterized protein</fullName>
    </submittedName>
</protein>
<evidence type="ECO:0000313" key="2">
    <source>
        <dbReference type="Proteomes" id="UP001057279"/>
    </source>
</evidence>
<gene>
    <name evidence="1" type="ORF">MJG53_001508</name>
</gene>
<dbReference type="Proteomes" id="UP001057279">
    <property type="component" value="Linkage Group LG01"/>
</dbReference>
<name>A0ACB9VL52_9CETA</name>
<accession>A0ACB9VL52</accession>
<comment type="caution">
    <text evidence="1">The sequence shown here is derived from an EMBL/GenBank/DDBJ whole genome shotgun (WGS) entry which is preliminary data.</text>
</comment>
<evidence type="ECO:0000313" key="1">
    <source>
        <dbReference type="EMBL" id="KAI4590459.1"/>
    </source>
</evidence>
<proteinExistence type="predicted"/>